<organism evidence="3 4">
    <name type="scientific">Hymenobacter koreensis</name>
    <dbReference type="NCBI Taxonomy" id="1084523"/>
    <lineage>
        <taxon>Bacteria</taxon>
        <taxon>Pseudomonadati</taxon>
        <taxon>Bacteroidota</taxon>
        <taxon>Cytophagia</taxon>
        <taxon>Cytophagales</taxon>
        <taxon>Hymenobacteraceae</taxon>
        <taxon>Hymenobacter</taxon>
    </lineage>
</organism>
<feature type="domain" description="UspA" evidence="2">
    <location>
        <begin position="157"/>
        <end position="277"/>
    </location>
</feature>
<dbReference type="InterPro" id="IPR014729">
    <property type="entry name" value="Rossmann-like_a/b/a_fold"/>
</dbReference>
<dbReference type="PANTHER" id="PTHR46268:SF6">
    <property type="entry name" value="UNIVERSAL STRESS PROTEIN UP12"/>
    <property type="match status" value="1"/>
</dbReference>
<dbReference type="SUPFAM" id="SSF52402">
    <property type="entry name" value="Adenine nucleotide alpha hydrolases-like"/>
    <property type="match status" value="2"/>
</dbReference>
<evidence type="ECO:0000256" key="1">
    <source>
        <dbReference type="ARBA" id="ARBA00008791"/>
    </source>
</evidence>
<name>A0ABP8J228_9BACT</name>
<dbReference type="PANTHER" id="PTHR46268">
    <property type="entry name" value="STRESS RESPONSE PROTEIN NHAX"/>
    <property type="match status" value="1"/>
</dbReference>
<dbReference type="InterPro" id="IPR006016">
    <property type="entry name" value="UspA"/>
</dbReference>
<dbReference type="CDD" id="cd00293">
    <property type="entry name" value="USP-like"/>
    <property type="match status" value="2"/>
</dbReference>
<dbReference type="Gene3D" id="3.40.50.620">
    <property type="entry name" value="HUPs"/>
    <property type="match status" value="2"/>
</dbReference>
<keyword evidence="4" id="KW-1185">Reference proteome</keyword>
<evidence type="ECO:0000313" key="4">
    <source>
        <dbReference type="Proteomes" id="UP001500454"/>
    </source>
</evidence>
<dbReference type="InterPro" id="IPR006015">
    <property type="entry name" value="Universal_stress_UspA"/>
</dbReference>
<gene>
    <name evidence="3" type="ORF">GCM10023186_24740</name>
</gene>
<dbReference type="Proteomes" id="UP001500454">
    <property type="component" value="Unassembled WGS sequence"/>
</dbReference>
<evidence type="ECO:0000313" key="3">
    <source>
        <dbReference type="EMBL" id="GAA4383521.1"/>
    </source>
</evidence>
<feature type="domain" description="UspA" evidence="2">
    <location>
        <begin position="1"/>
        <end position="148"/>
    </location>
</feature>
<reference evidence="4" key="1">
    <citation type="journal article" date="2019" name="Int. J. Syst. Evol. Microbiol.">
        <title>The Global Catalogue of Microorganisms (GCM) 10K type strain sequencing project: providing services to taxonomists for standard genome sequencing and annotation.</title>
        <authorList>
            <consortium name="The Broad Institute Genomics Platform"/>
            <consortium name="The Broad Institute Genome Sequencing Center for Infectious Disease"/>
            <person name="Wu L."/>
            <person name="Ma J."/>
        </authorList>
    </citation>
    <scope>NUCLEOTIDE SEQUENCE [LARGE SCALE GENOMIC DNA]</scope>
    <source>
        <strain evidence="4">JCM 17924</strain>
    </source>
</reference>
<dbReference type="Pfam" id="PF00582">
    <property type="entry name" value="Usp"/>
    <property type="match status" value="2"/>
</dbReference>
<accession>A0ABP8J228</accession>
<comment type="similarity">
    <text evidence="1">Belongs to the universal stress protein A family.</text>
</comment>
<dbReference type="RefSeq" id="WP_345224621.1">
    <property type="nucleotide sequence ID" value="NZ_BAABHA010000007.1"/>
</dbReference>
<comment type="caution">
    <text evidence="3">The sequence shown here is derived from an EMBL/GenBank/DDBJ whole genome shotgun (WGS) entry which is preliminary data.</text>
</comment>
<protein>
    <submittedName>
        <fullName evidence="3">Universal stress protein</fullName>
    </submittedName>
</protein>
<sequence length="280" mass="30220">MQNILVPTDFSAQAHNAFEVALQLAQRTGGHITLLHVVDLPGGAGVSSSGGPVGGSGMNDVFVLKLLQVTKHHMHELKAEAHRLAPEVPVHDEIRTEDLDTAILAEIKEKGIDLVVMGAHVHTTDHFFSDSHTERVVRLSPCPVLTVKHAAPHFDVQHLVFASDFSPEADTAVPGLRQIQAAFPNATLHLLDVVPNAAGDSEALQRIQNFASRHQLAHYQPDVYHAPKVSTAIPRFADQTHADLVVMLTHGRTGLSHYLQGSIAESVAVHANSPVLTLHT</sequence>
<evidence type="ECO:0000259" key="2">
    <source>
        <dbReference type="Pfam" id="PF00582"/>
    </source>
</evidence>
<proteinExistence type="inferred from homology"/>
<dbReference type="PRINTS" id="PR01438">
    <property type="entry name" value="UNVRSLSTRESS"/>
</dbReference>
<dbReference type="EMBL" id="BAABHA010000007">
    <property type="protein sequence ID" value="GAA4383521.1"/>
    <property type="molecule type" value="Genomic_DNA"/>
</dbReference>